<dbReference type="SUPFAM" id="SSF46785">
    <property type="entry name" value="Winged helix' DNA-binding domain"/>
    <property type="match status" value="1"/>
</dbReference>
<dbReference type="RefSeq" id="WP_152940272.1">
    <property type="nucleotide sequence ID" value="NZ_CP045482.1"/>
</dbReference>
<dbReference type="PANTHER" id="PTHR30432">
    <property type="entry name" value="TRANSCRIPTIONAL REGULATOR MODE"/>
    <property type="match status" value="1"/>
</dbReference>
<evidence type="ECO:0000313" key="3">
    <source>
        <dbReference type="Proteomes" id="UP000426328"/>
    </source>
</evidence>
<dbReference type="KEGG" id="aamb:D1866_12420"/>
<protein>
    <submittedName>
        <fullName evidence="2">LysR family transcriptional regulator</fullName>
    </submittedName>
</protein>
<reference evidence="2 3" key="2">
    <citation type="submission" date="2019-10" db="EMBL/GenBank/DDBJ databases">
        <title>Genome Sequences from Six Type Strain Members of the Archaeal Family Sulfolobaceae: Acidianus ambivalens, Acidianus infernus, Metallosphaera prunae, Stygiolobus azoricus, Sulfolobus metallicus, and Sulfurisphaera ohwakuensis.</title>
        <authorList>
            <person name="Counts J.A."/>
            <person name="Kelly R.M."/>
        </authorList>
    </citation>
    <scope>NUCLEOTIDE SEQUENCE [LARGE SCALE GENOMIC DNA]</scope>
    <source>
        <strain evidence="2 3">LEI 10</strain>
    </source>
</reference>
<evidence type="ECO:0000313" key="4">
    <source>
        <dbReference type="Proteomes" id="UP000474054"/>
    </source>
</evidence>
<reference evidence="1 4" key="1">
    <citation type="submission" date="2019-10" db="EMBL/GenBank/DDBJ databases">
        <title>Comparative genomics of sulfur disproportionating microorganisms.</title>
        <authorList>
            <person name="Ward L.M."/>
            <person name="Bertran E."/>
            <person name="Johnston D."/>
        </authorList>
    </citation>
    <scope>NUCLEOTIDE SEQUENCE [LARGE SCALE GENOMIC DNA]</scope>
    <source>
        <strain evidence="1 4">DSM 3772</strain>
    </source>
</reference>
<dbReference type="EMBL" id="WHYS01000001">
    <property type="protein sequence ID" value="MQL54901.1"/>
    <property type="molecule type" value="Genomic_DNA"/>
</dbReference>
<gene>
    <name evidence="2" type="ORF">D1866_12420</name>
    <name evidence="1" type="ORF">GFB69_03860</name>
</gene>
<dbReference type="GeneID" id="42780551"/>
<proteinExistence type="predicted"/>
<dbReference type="Proteomes" id="UP000426328">
    <property type="component" value="Chromosome"/>
</dbReference>
<organism evidence="2 3">
    <name type="scientific">Acidianus ambivalens</name>
    <name type="common">Desulfurolobus ambivalens</name>
    <dbReference type="NCBI Taxonomy" id="2283"/>
    <lineage>
        <taxon>Archaea</taxon>
        <taxon>Thermoproteota</taxon>
        <taxon>Thermoprotei</taxon>
        <taxon>Sulfolobales</taxon>
        <taxon>Sulfolobaceae</taxon>
        <taxon>Acidianus</taxon>
    </lineage>
</organism>
<sequence>MKFNFKIWIEDDNGKSVLGKGGVELLKEIINTGSISKAAENLNLSYKFAWEYVRKIESEIGGIEMKKGGKNAGGTVISDKVQQLLKIYEEAMNEVSAVLEKYSKKLNDIK</sequence>
<evidence type="ECO:0000313" key="1">
    <source>
        <dbReference type="EMBL" id="MQL54901.1"/>
    </source>
</evidence>
<dbReference type="PANTHER" id="PTHR30432:SF1">
    <property type="entry name" value="DNA-BINDING TRANSCRIPTIONAL DUAL REGULATOR MODE"/>
    <property type="match status" value="1"/>
</dbReference>
<dbReference type="EMBL" id="CP045482">
    <property type="protein sequence ID" value="QGR22686.1"/>
    <property type="molecule type" value="Genomic_DNA"/>
</dbReference>
<evidence type="ECO:0000313" key="2">
    <source>
        <dbReference type="EMBL" id="QGR22686.1"/>
    </source>
</evidence>
<accession>A0A650CY04</accession>
<dbReference type="Gene3D" id="1.10.10.10">
    <property type="entry name" value="Winged helix-like DNA-binding domain superfamily/Winged helix DNA-binding domain"/>
    <property type="match status" value="1"/>
</dbReference>
<dbReference type="InterPro" id="IPR036388">
    <property type="entry name" value="WH-like_DNA-bd_sf"/>
</dbReference>
<keyword evidence="3" id="KW-1185">Reference proteome</keyword>
<dbReference type="InterPro" id="IPR051815">
    <property type="entry name" value="Molybdate_resp_trans_reg"/>
</dbReference>
<dbReference type="Proteomes" id="UP000474054">
    <property type="component" value="Unassembled WGS sequence"/>
</dbReference>
<dbReference type="InterPro" id="IPR036390">
    <property type="entry name" value="WH_DNA-bd_sf"/>
</dbReference>
<name>A0A650CY04_ACIAM</name>
<dbReference type="AlphaFoldDB" id="A0A650CY04"/>